<dbReference type="PaxDb" id="709991-Odosp_0374"/>
<evidence type="ECO:0000313" key="1">
    <source>
        <dbReference type="EMBL" id="ADY31467.1"/>
    </source>
</evidence>
<dbReference type="KEGG" id="osp:Odosp_0374"/>
<organism evidence="1 2">
    <name type="scientific">Odoribacter splanchnicus (strain ATCC 29572 / DSM 20712 / CIP 104287 / JCM 15291 / NCTC 10825 / 1651/6)</name>
    <name type="common">Bacteroides splanchnicus</name>
    <dbReference type="NCBI Taxonomy" id="709991"/>
    <lineage>
        <taxon>Bacteria</taxon>
        <taxon>Pseudomonadati</taxon>
        <taxon>Bacteroidota</taxon>
        <taxon>Bacteroidia</taxon>
        <taxon>Bacteroidales</taxon>
        <taxon>Odoribacteraceae</taxon>
        <taxon>Odoribacter</taxon>
    </lineage>
</organism>
<dbReference type="STRING" id="709991.Odosp_0374"/>
<name>F9Z4V8_ODOSD</name>
<accession>F9Z4V8</accession>
<dbReference type="HOGENOM" id="CLU_211021_0_0_10"/>
<evidence type="ECO:0000313" key="2">
    <source>
        <dbReference type="Proteomes" id="UP000006657"/>
    </source>
</evidence>
<keyword evidence="2" id="KW-1185">Reference proteome</keyword>
<gene>
    <name evidence="1" type="ordered locus">Odosp_0374</name>
</gene>
<dbReference type="AlphaFoldDB" id="F9Z4V8"/>
<dbReference type="Proteomes" id="UP000006657">
    <property type="component" value="Chromosome"/>
</dbReference>
<protein>
    <submittedName>
        <fullName evidence="1">Uncharacterized protein</fullName>
    </submittedName>
</protein>
<proteinExistence type="predicted"/>
<dbReference type="eggNOG" id="ENOG502ZRDP">
    <property type="taxonomic scope" value="Bacteria"/>
</dbReference>
<dbReference type="EMBL" id="CP002544">
    <property type="protein sequence ID" value="ADY31467.1"/>
    <property type="molecule type" value="Genomic_DNA"/>
</dbReference>
<reference evidence="1 2" key="1">
    <citation type="journal article" date="2011" name="Stand. Genomic Sci.">
        <title>Complete genome sequence of Odoribacter splanchnicus type strain (1651/6).</title>
        <authorList>
            <consortium name="US DOE Joint Genome Institute (JGI-PGF)"/>
            <person name="Goker M."/>
            <person name="Gronow S."/>
            <person name="Zeytun A."/>
            <person name="Nolan M."/>
            <person name="Lucas S."/>
            <person name="Lapidus A."/>
            <person name="Hammon N."/>
            <person name="Deshpande S."/>
            <person name="Cheng J.F."/>
            <person name="Pitluck S."/>
            <person name="Liolios K."/>
            <person name="Pagani I."/>
            <person name="Ivanova N."/>
            <person name="Mavromatis K."/>
            <person name="Ovchinikova G."/>
            <person name="Pati A."/>
            <person name="Tapia R."/>
            <person name="Han C."/>
            <person name="Goodwin L."/>
            <person name="Chen A."/>
            <person name="Palaniappan K."/>
            <person name="Land M."/>
            <person name="Hauser L."/>
            <person name="Jeffries C.D."/>
            <person name="Brambilla E.M."/>
            <person name="Rohde M."/>
            <person name="Detter J.C."/>
            <person name="Woyke T."/>
            <person name="Bristow J."/>
            <person name="Markowitz V."/>
            <person name="Hugenholtz P."/>
            <person name="Eisen J.A."/>
            <person name="Kyrpides N.C."/>
            <person name="Klenk H.P."/>
        </authorList>
    </citation>
    <scope>NUCLEOTIDE SEQUENCE [LARGE SCALE GENOMIC DNA]</scope>
    <source>
        <strain evidence="2">ATCC 29572 / DSM 20712 / JCM 15291 / NCTC 10825 / 1651/6</strain>
    </source>
</reference>
<sequence length="51" mass="5933">MPVDEMRCLFLQVPCISLLFPVALRYGKHILLLQAEMCDEAQNKKKLQTKQ</sequence>